<dbReference type="Proteomes" id="UP000186583">
    <property type="component" value="Unassembled WGS sequence"/>
</dbReference>
<dbReference type="OrthoDB" id="4802432at2759"/>
<organism evidence="1 2">
    <name type="scientific">Colletotrichum chlorophyti</name>
    <dbReference type="NCBI Taxonomy" id="708187"/>
    <lineage>
        <taxon>Eukaryota</taxon>
        <taxon>Fungi</taxon>
        <taxon>Dikarya</taxon>
        <taxon>Ascomycota</taxon>
        <taxon>Pezizomycotina</taxon>
        <taxon>Sordariomycetes</taxon>
        <taxon>Hypocreomycetidae</taxon>
        <taxon>Glomerellales</taxon>
        <taxon>Glomerellaceae</taxon>
        <taxon>Colletotrichum</taxon>
    </lineage>
</organism>
<name>A0A1Q8S8C6_9PEZI</name>
<reference evidence="1 2" key="1">
    <citation type="submission" date="2016-11" db="EMBL/GenBank/DDBJ databases">
        <title>Draft Genome Assembly of Colletotrichum chlorophyti a pathogen of herbaceous plants.</title>
        <authorList>
            <person name="Gan P."/>
            <person name="Narusaka M."/>
            <person name="Tsushima A."/>
            <person name="Narusaka Y."/>
            <person name="Takano Y."/>
            <person name="Shirasu K."/>
        </authorList>
    </citation>
    <scope>NUCLEOTIDE SEQUENCE [LARGE SCALE GENOMIC DNA]</scope>
    <source>
        <strain evidence="1 2">NTL11</strain>
    </source>
</reference>
<evidence type="ECO:0000313" key="1">
    <source>
        <dbReference type="EMBL" id="OLN97662.1"/>
    </source>
</evidence>
<protein>
    <submittedName>
        <fullName evidence="1">Uncharacterized protein</fullName>
    </submittedName>
</protein>
<gene>
    <name evidence="1" type="ORF">CCHL11_09623</name>
</gene>
<dbReference type="EMBL" id="MPGH01000007">
    <property type="protein sequence ID" value="OLN97662.1"/>
    <property type="molecule type" value="Genomic_DNA"/>
</dbReference>
<evidence type="ECO:0000313" key="2">
    <source>
        <dbReference type="Proteomes" id="UP000186583"/>
    </source>
</evidence>
<dbReference type="STRING" id="708187.A0A1Q8S8C6"/>
<proteinExistence type="predicted"/>
<sequence>MSDATLSWLRLPPEIRHEVLISLTLPRLSNPESKAILFRKRNLIRYIWFRVELQQYNRNLCEPKDRDSWGLDDADNSFIADAFQILLSTLSTWEPRSDLVLDISVYSPSDTQHWFKYLSFHPDTHLGECLSIQHSGHEQEIPIDDQAHGWVAGRQRFTPNWLAIEKVFDEIMCEGPFEEEEEEMQ</sequence>
<dbReference type="AlphaFoldDB" id="A0A1Q8S8C6"/>
<keyword evidence="2" id="KW-1185">Reference proteome</keyword>
<comment type="caution">
    <text evidence="1">The sequence shown here is derived from an EMBL/GenBank/DDBJ whole genome shotgun (WGS) entry which is preliminary data.</text>
</comment>
<accession>A0A1Q8S8C6</accession>